<dbReference type="EMBL" id="CM047592">
    <property type="protein sequence ID" value="KAI9918048.1"/>
    <property type="molecule type" value="Genomic_DNA"/>
</dbReference>
<accession>A0ACC0WJF6</accession>
<protein>
    <submittedName>
        <fullName evidence="1">Uncharacterized protein</fullName>
    </submittedName>
</protein>
<gene>
    <name evidence="1" type="ORF">PsorP6_012814</name>
</gene>
<proteinExistence type="predicted"/>
<dbReference type="Proteomes" id="UP001163321">
    <property type="component" value="Chromosome 13"/>
</dbReference>
<keyword evidence="2" id="KW-1185">Reference proteome</keyword>
<comment type="caution">
    <text evidence="1">The sequence shown here is derived from an EMBL/GenBank/DDBJ whole genome shotgun (WGS) entry which is preliminary data.</text>
</comment>
<name>A0ACC0WJF6_9STRA</name>
<sequence length="217" mass="24537">MFSLFYGLWSYLFSKAEFHLLIVGLDDAGKTVGTYCDRIDERMRIKRRCLHVVGKTLLEQLKGIYSKKASIPLDKIPPTVGLNIARVDIRRSRVIFWDLGGQIANGVLCEQEQLRAIWNKYYSESHGIVFVIDSAHERRFQEAKETLHAMLSNSELSGVPVLVLANKMDMENARSENYISEILELEAYQGVVATYSICALTRCASVVTHGTLAILQH</sequence>
<evidence type="ECO:0000313" key="2">
    <source>
        <dbReference type="Proteomes" id="UP001163321"/>
    </source>
</evidence>
<reference evidence="1 2" key="1">
    <citation type="journal article" date="2022" name="bioRxiv">
        <title>The genome of the oomycete Peronosclerospora sorghi, a cosmopolitan pathogen of maize and sorghum, is inflated with dispersed pseudogenes.</title>
        <authorList>
            <person name="Fletcher K."/>
            <person name="Martin F."/>
            <person name="Isakeit T."/>
            <person name="Cavanaugh K."/>
            <person name="Magill C."/>
            <person name="Michelmore R."/>
        </authorList>
    </citation>
    <scope>NUCLEOTIDE SEQUENCE [LARGE SCALE GENOMIC DNA]</scope>
    <source>
        <strain evidence="1">P6</strain>
    </source>
</reference>
<evidence type="ECO:0000313" key="1">
    <source>
        <dbReference type="EMBL" id="KAI9918048.1"/>
    </source>
</evidence>
<organism evidence="1 2">
    <name type="scientific">Peronosclerospora sorghi</name>
    <dbReference type="NCBI Taxonomy" id="230839"/>
    <lineage>
        <taxon>Eukaryota</taxon>
        <taxon>Sar</taxon>
        <taxon>Stramenopiles</taxon>
        <taxon>Oomycota</taxon>
        <taxon>Peronosporomycetes</taxon>
        <taxon>Peronosporales</taxon>
        <taxon>Peronosporaceae</taxon>
        <taxon>Peronosclerospora</taxon>
    </lineage>
</organism>